<feature type="transmembrane region" description="Helical" evidence="5">
    <location>
        <begin position="169"/>
        <end position="188"/>
    </location>
</feature>
<feature type="transmembrane region" description="Helical" evidence="5">
    <location>
        <begin position="241"/>
        <end position="263"/>
    </location>
</feature>
<dbReference type="Pfam" id="PF12906">
    <property type="entry name" value="RINGv"/>
    <property type="match status" value="1"/>
</dbReference>
<proteinExistence type="predicted"/>
<keyword evidence="1" id="KW-0479">Metal-binding</keyword>
<dbReference type="EMBL" id="WIXP02000017">
    <property type="protein sequence ID" value="KAF6197744.1"/>
    <property type="molecule type" value="Genomic_DNA"/>
</dbReference>
<dbReference type="SUPFAM" id="SSF57850">
    <property type="entry name" value="RING/U-box"/>
    <property type="match status" value="1"/>
</dbReference>
<keyword evidence="5" id="KW-0472">Membrane</keyword>
<dbReference type="PANTHER" id="PTHR20893">
    <property type="entry name" value="LD08641P"/>
    <property type="match status" value="1"/>
</dbReference>
<dbReference type="PROSITE" id="PS50089">
    <property type="entry name" value="ZF_RING_2"/>
    <property type="match status" value="1"/>
</dbReference>
<feature type="domain" description="RING-CH-type" evidence="7">
    <location>
        <begin position="420"/>
        <end position="477"/>
    </location>
</feature>
<keyword evidence="2 4" id="KW-0863">Zinc-finger</keyword>
<protein>
    <recommendedName>
        <fullName evidence="10">RING-CH-type domain-containing protein</fullName>
    </recommendedName>
</protein>
<comment type="caution">
    <text evidence="8">The sequence shown here is derived from an EMBL/GenBank/DDBJ whole genome shotgun (WGS) entry which is preliminary data.</text>
</comment>
<dbReference type="InterPro" id="IPR011016">
    <property type="entry name" value="Znf_RING-CH"/>
</dbReference>
<dbReference type="PROSITE" id="PS51292">
    <property type="entry name" value="ZF_RING_CH"/>
    <property type="match status" value="1"/>
</dbReference>
<evidence type="ECO:0000256" key="3">
    <source>
        <dbReference type="ARBA" id="ARBA00022833"/>
    </source>
</evidence>
<dbReference type="PANTHER" id="PTHR20893:SF2">
    <property type="entry name" value="LD08641P"/>
    <property type="match status" value="1"/>
</dbReference>
<feature type="transmembrane region" description="Helical" evidence="5">
    <location>
        <begin position="497"/>
        <end position="518"/>
    </location>
</feature>
<organism evidence="8 9">
    <name type="scientific">Apolygus lucorum</name>
    <name type="common">Small green plant bug</name>
    <name type="synonym">Lygocoris lucorum</name>
    <dbReference type="NCBI Taxonomy" id="248454"/>
    <lineage>
        <taxon>Eukaryota</taxon>
        <taxon>Metazoa</taxon>
        <taxon>Ecdysozoa</taxon>
        <taxon>Arthropoda</taxon>
        <taxon>Hexapoda</taxon>
        <taxon>Insecta</taxon>
        <taxon>Pterygota</taxon>
        <taxon>Neoptera</taxon>
        <taxon>Paraneoptera</taxon>
        <taxon>Hemiptera</taxon>
        <taxon>Heteroptera</taxon>
        <taxon>Panheteroptera</taxon>
        <taxon>Cimicomorpha</taxon>
        <taxon>Miridae</taxon>
        <taxon>Mirini</taxon>
        <taxon>Apolygus</taxon>
    </lineage>
</organism>
<sequence>MTRIDYSFCMILYVKMLTWFRSCSRLLTSPFIFENIMSSKALKYLVTYRMLKSSCNGHNCSGHGECLNGTCFCEIQFVGDECTLANTSYFTAFATIFFAVAFTCFVQLVICIIAEWNRLKSPSLMGACRITTQKLLYFVVFLATIIKGAYFTSPTAFEAGWYRSLISAYYPLLLSGSSLIVCFWAEVFHMTDLRWERRQFLSKSCLAFITFNIISYSLLLAEVITTHVFDTDKELKSFYSLIFNGCYAALLFIVMVFFLIYGVEVFFKVRGGFLLDEGQSTALHQEEATRLFKSESKKERVAKAVDVSQLNQSRLGLLSQALFLFAVCFFLSSETTKHIWKDKLPISSRNLLDLLFRLAEIGVALWFPCVLWNCMRPEQLWILNPKKLLKSREYELSRCETSATPGGKDRQYEASATPLQEDSECGECWICYDNTGSQDAIMPCACATTVHHDCLKKWLIESKGTICPVCTCQYALSTDNKFNIGNLFTTQTCTQTVPLVCLTAVTIIAGTISVRQASSSVTKVLALGVSLLIIYVCVKLLCEKQLALYTKARLSSLKIHQRTLATISNRVTDRRDI</sequence>
<evidence type="ECO:0008006" key="10">
    <source>
        <dbReference type="Google" id="ProtNLM"/>
    </source>
</evidence>
<feature type="transmembrane region" description="Helical" evidence="5">
    <location>
        <begin position="200"/>
        <end position="221"/>
    </location>
</feature>
<keyword evidence="5" id="KW-0812">Transmembrane</keyword>
<feature type="transmembrane region" description="Helical" evidence="5">
    <location>
        <begin position="135"/>
        <end position="157"/>
    </location>
</feature>
<feature type="domain" description="RING-type" evidence="6">
    <location>
        <begin position="428"/>
        <end position="471"/>
    </location>
</feature>
<dbReference type="GO" id="GO:0008270">
    <property type="term" value="F:zinc ion binding"/>
    <property type="evidence" value="ECO:0007669"/>
    <property type="project" value="UniProtKB-KW"/>
</dbReference>
<evidence type="ECO:0000256" key="2">
    <source>
        <dbReference type="ARBA" id="ARBA00022771"/>
    </source>
</evidence>
<evidence type="ECO:0000313" key="9">
    <source>
        <dbReference type="Proteomes" id="UP000466442"/>
    </source>
</evidence>
<name>A0A8S9WNA9_APOLU</name>
<keyword evidence="9" id="KW-1185">Reference proteome</keyword>
<feature type="transmembrane region" description="Helical" evidence="5">
    <location>
        <begin position="89"/>
        <end position="114"/>
    </location>
</feature>
<evidence type="ECO:0000259" key="7">
    <source>
        <dbReference type="PROSITE" id="PS51292"/>
    </source>
</evidence>
<dbReference type="Gene3D" id="2.60.120.260">
    <property type="entry name" value="Galactose-binding domain-like"/>
    <property type="match status" value="1"/>
</dbReference>
<dbReference type="InterPro" id="IPR013083">
    <property type="entry name" value="Znf_RING/FYVE/PHD"/>
</dbReference>
<dbReference type="AlphaFoldDB" id="A0A8S9WNA9"/>
<evidence type="ECO:0000256" key="5">
    <source>
        <dbReference type="SAM" id="Phobius"/>
    </source>
</evidence>
<evidence type="ECO:0000313" key="8">
    <source>
        <dbReference type="EMBL" id="KAF6197744.1"/>
    </source>
</evidence>
<dbReference type="InterPro" id="IPR001841">
    <property type="entry name" value="Znf_RING"/>
</dbReference>
<keyword evidence="3" id="KW-0862">Zinc</keyword>
<dbReference type="OrthoDB" id="2154780at2759"/>
<evidence type="ECO:0000256" key="4">
    <source>
        <dbReference type="PROSITE-ProRule" id="PRU00175"/>
    </source>
</evidence>
<dbReference type="SMART" id="SM00744">
    <property type="entry name" value="RINGv"/>
    <property type="match status" value="1"/>
</dbReference>
<reference evidence="8" key="1">
    <citation type="journal article" date="2021" name="Mol. Ecol. Resour.">
        <title>Apolygus lucorum genome provides insights into omnivorousness and mesophyll feeding.</title>
        <authorList>
            <person name="Liu Y."/>
            <person name="Liu H."/>
            <person name="Wang H."/>
            <person name="Huang T."/>
            <person name="Liu B."/>
            <person name="Yang B."/>
            <person name="Yin L."/>
            <person name="Li B."/>
            <person name="Zhang Y."/>
            <person name="Zhang S."/>
            <person name="Jiang F."/>
            <person name="Zhang X."/>
            <person name="Ren Y."/>
            <person name="Wang B."/>
            <person name="Wang S."/>
            <person name="Lu Y."/>
            <person name="Wu K."/>
            <person name="Fan W."/>
            <person name="Wang G."/>
        </authorList>
    </citation>
    <scope>NUCLEOTIDE SEQUENCE</scope>
    <source>
        <strain evidence="8">12Hb</strain>
    </source>
</reference>
<keyword evidence="5" id="KW-1133">Transmembrane helix</keyword>
<feature type="transmembrane region" description="Helical" evidence="5">
    <location>
        <begin position="524"/>
        <end position="542"/>
    </location>
</feature>
<dbReference type="Proteomes" id="UP000466442">
    <property type="component" value="Unassembled WGS sequence"/>
</dbReference>
<dbReference type="Gene3D" id="3.30.40.10">
    <property type="entry name" value="Zinc/RING finger domain, C3HC4 (zinc finger)"/>
    <property type="match status" value="1"/>
</dbReference>
<evidence type="ECO:0000256" key="1">
    <source>
        <dbReference type="ARBA" id="ARBA00022723"/>
    </source>
</evidence>
<accession>A0A8S9WNA9</accession>
<evidence type="ECO:0000259" key="6">
    <source>
        <dbReference type="PROSITE" id="PS50089"/>
    </source>
</evidence>
<gene>
    <name evidence="8" type="ORF">GE061_008710</name>
</gene>